<keyword evidence="1" id="KW-0472">Membrane</keyword>
<dbReference type="RefSeq" id="WP_275681966.1">
    <property type="nucleotide sequence ID" value="NZ_JAJLJH010000002.1"/>
</dbReference>
<organism evidence="2 3">
    <name type="scientific">Scleromatobacter humisilvae</name>
    <dbReference type="NCBI Taxonomy" id="2897159"/>
    <lineage>
        <taxon>Bacteria</taxon>
        <taxon>Pseudomonadati</taxon>
        <taxon>Pseudomonadota</taxon>
        <taxon>Betaproteobacteria</taxon>
        <taxon>Burkholderiales</taxon>
        <taxon>Sphaerotilaceae</taxon>
        <taxon>Scleromatobacter</taxon>
    </lineage>
</organism>
<keyword evidence="1" id="KW-0812">Transmembrane</keyword>
<dbReference type="AlphaFoldDB" id="A0A9X1YG72"/>
<dbReference type="EMBL" id="JAJLJH010000002">
    <property type="protein sequence ID" value="MCK9685929.1"/>
    <property type="molecule type" value="Genomic_DNA"/>
</dbReference>
<protein>
    <submittedName>
        <fullName evidence="2">Uncharacterized protein</fullName>
    </submittedName>
</protein>
<evidence type="ECO:0000313" key="3">
    <source>
        <dbReference type="Proteomes" id="UP001139353"/>
    </source>
</evidence>
<comment type="caution">
    <text evidence="2">The sequence shown here is derived from an EMBL/GenBank/DDBJ whole genome shotgun (WGS) entry which is preliminary data.</text>
</comment>
<keyword evidence="1" id="KW-1133">Transmembrane helix</keyword>
<gene>
    <name evidence="2" type="ORF">LPC04_09435</name>
</gene>
<name>A0A9X1YG72_9BURK</name>
<accession>A0A9X1YG72</accession>
<evidence type="ECO:0000256" key="1">
    <source>
        <dbReference type="SAM" id="Phobius"/>
    </source>
</evidence>
<feature type="transmembrane region" description="Helical" evidence="1">
    <location>
        <begin position="106"/>
        <end position="128"/>
    </location>
</feature>
<keyword evidence="3" id="KW-1185">Reference proteome</keyword>
<dbReference type="Proteomes" id="UP001139353">
    <property type="component" value="Unassembled WGS sequence"/>
</dbReference>
<reference evidence="2" key="1">
    <citation type="submission" date="2021-11" db="EMBL/GenBank/DDBJ databases">
        <title>BS-T2-15 a new species belonging to the Comamonadaceae family isolated from the soil of a French oak forest.</title>
        <authorList>
            <person name="Mieszkin S."/>
            <person name="Alain K."/>
        </authorList>
    </citation>
    <scope>NUCLEOTIDE SEQUENCE</scope>
    <source>
        <strain evidence="2">BS-T2-15</strain>
    </source>
</reference>
<sequence length="175" mass="18359">MLESLAILGYVGLVIFCVARGCRFPGDLDRRIVSAHSLADSVARLDERCVAASAMAGHVLGGSVRLACRADGRLNSFRPVFSGEFREEGAAVVLVGEFGMAAATQVFLVVWFGGLGVALARILFAAVVAGQRDAWAGGLFCALMLLACTALVRSAKRASAGDIAWLTTALRDALR</sequence>
<proteinExistence type="predicted"/>
<evidence type="ECO:0000313" key="2">
    <source>
        <dbReference type="EMBL" id="MCK9685929.1"/>
    </source>
</evidence>
<feature type="transmembrane region" description="Helical" evidence="1">
    <location>
        <begin position="6"/>
        <end position="22"/>
    </location>
</feature>
<feature type="transmembrane region" description="Helical" evidence="1">
    <location>
        <begin position="134"/>
        <end position="152"/>
    </location>
</feature>